<dbReference type="InterPro" id="IPR036237">
    <property type="entry name" value="Xyl_isomerase-like_sf"/>
</dbReference>
<feature type="binding site" evidence="7">
    <location>
        <position position="173"/>
    </location>
    <ligand>
        <name>Zn(2+)</name>
        <dbReference type="ChEBI" id="CHEBI:29105"/>
        <label>1</label>
    </ligand>
</feature>
<dbReference type="EMBL" id="PFTM01000025">
    <property type="protein sequence ID" value="PJB83549.1"/>
    <property type="molecule type" value="Genomic_DNA"/>
</dbReference>
<dbReference type="EC" id="3.1.21.2" evidence="7"/>
<evidence type="ECO:0000313" key="9">
    <source>
        <dbReference type="EMBL" id="PJB83549.1"/>
    </source>
</evidence>
<proteinExistence type="inferred from homology"/>
<dbReference type="GO" id="GO:0008833">
    <property type="term" value="F:deoxyribonuclease IV (phage-T4-induced) activity"/>
    <property type="evidence" value="ECO:0007669"/>
    <property type="project" value="UniProtKB-UniRule"/>
</dbReference>
<dbReference type="GO" id="GO:0008081">
    <property type="term" value="F:phosphoric diester hydrolase activity"/>
    <property type="evidence" value="ECO:0007669"/>
    <property type="project" value="TreeGrafter"/>
</dbReference>
<dbReference type="InterPro" id="IPR001719">
    <property type="entry name" value="AP_endonuc_2"/>
</dbReference>
<keyword evidence="3 7" id="KW-0227">DNA damage</keyword>
<dbReference type="GO" id="GO:0003677">
    <property type="term" value="F:DNA binding"/>
    <property type="evidence" value="ECO:0007669"/>
    <property type="project" value="InterPro"/>
</dbReference>
<keyword evidence="7" id="KW-0540">Nuclease</keyword>
<dbReference type="PANTHER" id="PTHR21445:SF0">
    <property type="entry name" value="APURINIC-APYRIMIDINIC ENDONUCLEASE"/>
    <property type="match status" value="1"/>
</dbReference>
<dbReference type="PANTHER" id="PTHR21445">
    <property type="entry name" value="ENDONUCLEASE IV ENDODEOXYRIBONUCLEASE IV"/>
    <property type="match status" value="1"/>
</dbReference>
<comment type="similarity">
    <text evidence="1 7">Belongs to the AP endonuclease 2 family.</text>
</comment>
<dbReference type="CDD" id="cd00019">
    <property type="entry name" value="AP2Ec"/>
    <property type="match status" value="1"/>
</dbReference>
<gene>
    <name evidence="7" type="primary">nfo</name>
    <name evidence="9" type="ORF">CO088_01220</name>
</gene>
<feature type="binding site" evidence="7">
    <location>
        <position position="209"/>
    </location>
    <ligand>
        <name>Zn(2+)</name>
        <dbReference type="ChEBI" id="CHEBI:29105"/>
        <label>2</label>
    </ligand>
</feature>
<accession>A0A2M8D8R5</accession>
<evidence type="ECO:0000256" key="5">
    <source>
        <dbReference type="ARBA" id="ARBA00022833"/>
    </source>
</evidence>
<keyword evidence="4 7" id="KW-0378">Hydrolase</keyword>
<feature type="binding site" evidence="7">
    <location>
        <position position="246"/>
    </location>
    <ligand>
        <name>Zn(2+)</name>
        <dbReference type="ChEBI" id="CHEBI:29105"/>
        <label>3</label>
    </ligand>
</feature>
<evidence type="ECO:0000256" key="4">
    <source>
        <dbReference type="ARBA" id="ARBA00022801"/>
    </source>
</evidence>
<dbReference type="InterPro" id="IPR013022">
    <property type="entry name" value="Xyl_isomerase-like_TIM-brl"/>
</dbReference>
<reference evidence="10" key="1">
    <citation type="submission" date="2017-09" db="EMBL/GenBank/DDBJ databases">
        <title>Depth-based differentiation of microbial function through sediment-hosted aquifers and enrichment of novel symbionts in the deep terrestrial subsurface.</title>
        <authorList>
            <person name="Probst A.J."/>
            <person name="Ladd B."/>
            <person name="Jarett J.K."/>
            <person name="Geller-Mcgrath D.E."/>
            <person name="Sieber C.M.K."/>
            <person name="Emerson J.B."/>
            <person name="Anantharaman K."/>
            <person name="Thomas B.C."/>
            <person name="Malmstrom R."/>
            <person name="Stieglmeier M."/>
            <person name="Klingl A."/>
            <person name="Woyke T."/>
            <person name="Ryan C.M."/>
            <person name="Banfield J.F."/>
        </authorList>
    </citation>
    <scope>NUCLEOTIDE SEQUENCE [LARGE SCALE GENOMIC DNA]</scope>
</reference>
<dbReference type="AlphaFoldDB" id="A0A2M8D8R5"/>
<evidence type="ECO:0000256" key="1">
    <source>
        <dbReference type="ARBA" id="ARBA00005340"/>
    </source>
</evidence>
<evidence type="ECO:0000256" key="7">
    <source>
        <dbReference type="HAMAP-Rule" id="MF_00152"/>
    </source>
</evidence>
<feature type="binding site" evidence="7">
    <location>
        <position position="293"/>
    </location>
    <ligand>
        <name>Zn(2+)</name>
        <dbReference type="ChEBI" id="CHEBI:29105"/>
        <label>3</label>
    </ligand>
</feature>
<name>A0A2M8D8R5_9BACT</name>
<feature type="binding site" evidence="7">
    <location>
        <position position="133"/>
    </location>
    <ligand>
        <name>Zn(2+)</name>
        <dbReference type="ChEBI" id="CHEBI:29105"/>
        <label>1</label>
    </ligand>
</feature>
<keyword evidence="2 7" id="KW-0479">Metal-binding</keyword>
<evidence type="ECO:0000256" key="2">
    <source>
        <dbReference type="ARBA" id="ARBA00022723"/>
    </source>
</evidence>
<comment type="function">
    <text evidence="7">Endonuclease IV plays a role in DNA repair. It cleaves phosphodiester bonds at apurinic or apyrimidinic (AP) sites, generating a 3'-hydroxyl group and a 5'-terminal sugar phosphate.</text>
</comment>
<comment type="caution">
    <text evidence="9">The sequence shown here is derived from an EMBL/GenBank/DDBJ whole genome shotgun (WGS) entry which is preliminary data.</text>
</comment>
<dbReference type="Gene3D" id="3.20.20.150">
    <property type="entry name" value="Divalent-metal-dependent TIM barrel enzymes"/>
    <property type="match status" value="1"/>
</dbReference>
<evidence type="ECO:0000313" key="10">
    <source>
        <dbReference type="Proteomes" id="UP000229236"/>
    </source>
</evidence>
<dbReference type="FunFam" id="3.20.20.150:FF:000001">
    <property type="entry name" value="Probable endonuclease 4"/>
    <property type="match status" value="1"/>
</dbReference>
<feature type="domain" description="Xylose isomerase-like TIM barrel" evidence="8">
    <location>
        <begin position="85"/>
        <end position="339"/>
    </location>
</feature>
<feature type="binding site" evidence="7">
    <location>
        <position position="209"/>
    </location>
    <ligand>
        <name>Zn(2+)</name>
        <dbReference type="ChEBI" id="CHEBI:29105"/>
        <label>1</label>
    </ligand>
</feature>
<feature type="binding site" evidence="7">
    <location>
        <position position="295"/>
    </location>
    <ligand>
        <name>Zn(2+)</name>
        <dbReference type="ChEBI" id="CHEBI:29105"/>
        <label>3</label>
    </ligand>
</feature>
<keyword evidence="7 9" id="KW-0255">Endonuclease</keyword>
<dbReference type="HAMAP" id="MF_00152">
    <property type="entry name" value="Nfo"/>
    <property type="match status" value="1"/>
</dbReference>
<evidence type="ECO:0000256" key="3">
    <source>
        <dbReference type="ARBA" id="ARBA00022763"/>
    </source>
</evidence>
<dbReference type="SUPFAM" id="SSF51658">
    <property type="entry name" value="Xylose isomerase-like"/>
    <property type="match status" value="1"/>
</dbReference>
<evidence type="ECO:0000256" key="6">
    <source>
        <dbReference type="ARBA" id="ARBA00023204"/>
    </source>
</evidence>
<comment type="cofactor">
    <cofactor evidence="7">
        <name>Zn(2+)</name>
        <dbReference type="ChEBI" id="CHEBI:29105"/>
    </cofactor>
    <text evidence="7">Binds 3 Zn(2+) ions.</text>
</comment>
<sequence>MKFDLISVMSIFVVSRIKMNGNAKTMTRIAIKKYLRILAVYSRQNIFASEDSKQALPRNYHRWYDKEMNIGCHISIAEGIGNAPERAHDLECECFQIFSRSPQGGRTPELTPEVVEYFKEEMRRTGITNAYIHAPYYINFASTNNRIRYGSVSVIRDELERGSALGVKYIITHLGSGKDLGKEAGIKKAAEMLAQVFDGYRGSAKLLIENSAGAGDVIGDTFAEIKAIIDSLASDHIAGVCLDTQHSFASGYDWRTPESFNETTTRIDREIGLDLIKVMHANDSMTPLGSRLDRHEHIGAGYIKEEGFRLIIALANERNIDMILETKHPGVKNDIRFLKLFRDKLING</sequence>
<dbReference type="SMART" id="SM00518">
    <property type="entry name" value="AP2Ec"/>
    <property type="match status" value="1"/>
</dbReference>
<dbReference type="PROSITE" id="PS51432">
    <property type="entry name" value="AP_NUCLEASE_F2_4"/>
    <property type="match status" value="1"/>
</dbReference>
<dbReference type="NCBIfam" id="TIGR00587">
    <property type="entry name" value="nfo"/>
    <property type="match status" value="1"/>
</dbReference>
<keyword evidence="6 7" id="KW-0234">DNA repair</keyword>
<dbReference type="InterPro" id="IPR018246">
    <property type="entry name" value="AP_endonuc_F2_Zn_BS"/>
</dbReference>
<feature type="binding site" evidence="7">
    <location>
        <position position="325"/>
    </location>
    <ligand>
        <name>Zn(2+)</name>
        <dbReference type="ChEBI" id="CHEBI:29105"/>
        <label>2</label>
    </ligand>
</feature>
<evidence type="ECO:0000259" key="8">
    <source>
        <dbReference type="Pfam" id="PF01261"/>
    </source>
</evidence>
<dbReference type="GO" id="GO:0008270">
    <property type="term" value="F:zinc ion binding"/>
    <property type="evidence" value="ECO:0007669"/>
    <property type="project" value="UniProtKB-UniRule"/>
</dbReference>
<keyword evidence="5 7" id="KW-0862">Zinc</keyword>
<dbReference type="PROSITE" id="PS00731">
    <property type="entry name" value="AP_NUCLEASE_F2_3"/>
    <property type="match status" value="1"/>
</dbReference>
<dbReference type="Proteomes" id="UP000229236">
    <property type="component" value="Unassembled WGS sequence"/>
</dbReference>
<dbReference type="GO" id="GO:0003906">
    <property type="term" value="F:DNA-(apurinic or apyrimidinic site) endonuclease activity"/>
    <property type="evidence" value="ECO:0007669"/>
    <property type="project" value="TreeGrafter"/>
</dbReference>
<comment type="catalytic activity">
    <reaction evidence="7">
        <text>Endonucleolytic cleavage to 5'-phosphooligonucleotide end-products.</text>
        <dbReference type="EC" id="3.1.21.2"/>
    </reaction>
</comment>
<protein>
    <recommendedName>
        <fullName evidence="7">Probable endonuclease 4</fullName>
        <ecNumber evidence="7">3.1.21.2</ecNumber>
    </recommendedName>
    <alternativeName>
        <fullName evidence="7">Endodeoxyribonuclease IV</fullName>
    </alternativeName>
    <alternativeName>
        <fullName evidence="7">Endonuclease IV</fullName>
    </alternativeName>
</protein>
<dbReference type="GO" id="GO:0006284">
    <property type="term" value="P:base-excision repair"/>
    <property type="evidence" value="ECO:0007669"/>
    <property type="project" value="TreeGrafter"/>
</dbReference>
<organism evidence="9 10">
    <name type="scientific">Candidatus Yonathbacteria bacterium CG_4_9_14_0_8_um_filter_46_47</name>
    <dbReference type="NCBI Taxonomy" id="1975106"/>
    <lineage>
        <taxon>Bacteria</taxon>
        <taxon>Candidatus Yonathiibacteriota</taxon>
    </lineage>
</organism>
<feature type="binding site" evidence="7">
    <location>
        <position position="243"/>
    </location>
    <ligand>
        <name>Zn(2+)</name>
        <dbReference type="ChEBI" id="CHEBI:29105"/>
        <label>2</label>
    </ligand>
</feature>
<feature type="binding site" evidence="7">
    <location>
        <position position="280"/>
    </location>
    <ligand>
        <name>Zn(2+)</name>
        <dbReference type="ChEBI" id="CHEBI:29105"/>
        <label>2</label>
    </ligand>
</feature>
<dbReference type="Pfam" id="PF01261">
    <property type="entry name" value="AP_endonuc_2"/>
    <property type="match status" value="1"/>
</dbReference>